<dbReference type="PANTHER" id="PTHR13387">
    <property type="entry name" value="PROTEIN HGH1 HOMOLOG"/>
    <property type="match status" value="1"/>
</dbReference>
<evidence type="ECO:0000259" key="4">
    <source>
        <dbReference type="Pfam" id="PF04064"/>
    </source>
</evidence>
<dbReference type="InterPro" id="IPR007205">
    <property type="entry name" value="Protein_HGH1_N"/>
</dbReference>
<dbReference type="Pfam" id="PF04064">
    <property type="entry name" value="DUF384"/>
    <property type="match status" value="1"/>
</dbReference>
<feature type="region of interest" description="Disordered" evidence="2">
    <location>
        <begin position="435"/>
        <end position="475"/>
    </location>
</feature>
<dbReference type="EMBL" id="KI669497">
    <property type="protein sequence ID" value="OCF35918.1"/>
    <property type="molecule type" value="Genomic_DNA"/>
</dbReference>
<dbReference type="AlphaFoldDB" id="A0A1B9GXZ3"/>
<dbReference type="PANTHER" id="PTHR13387:SF9">
    <property type="entry name" value="PROTEIN HGH1 HOMOLOG"/>
    <property type="match status" value="1"/>
</dbReference>
<proteinExistence type="inferred from homology"/>
<organism evidence="5 6">
    <name type="scientific">Kwoniella heveanensis BCC8398</name>
    <dbReference type="NCBI Taxonomy" id="1296120"/>
    <lineage>
        <taxon>Eukaryota</taxon>
        <taxon>Fungi</taxon>
        <taxon>Dikarya</taxon>
        <taxon>Basidiomycota</taxon>
        <taxon>Agaricomycotina</taxon>
        <taxon>Tremellomycetes</taxon>
        <taxon>Tremellales</taxon>
        <taxon>Cryptococcaceae</taxon>
        <taxon>Kwoniella</taxon>
    </lineage>
</organism>
<evidence type="ECO:0000256" key="1">
    <source>
        <dbReference type="ARBA" id="ARBA00006712"/>
    </source>
</evidence>
<evidence type="ECO:0000313" key="6">
    <source>
        <dbReference type="Proteomes" id="UP000092666"/>
    </source>
</evidence>
<dbReference type="STRING" id="1296120.A0A1B9GXZ3"/>
<feature type="region of interest" description="Disordered" evidence="2">
    <location>
        <begin position="39"/>
        <end position="67"/>
    </location>
</feature>
<name>A0A1B9GXZ3_9TREE</name>
<feature type="compositionally biased region" description="Gly residues" evidence="2">
    <location>
        <begin position="49"/>
        <end position="59"/>
    </location>
</feature>
<dbReference type="InterPro" id="IPR039717">
    <property type="entry name" value="Hgh1"/>
</dbReference>
<feature type="domain" description="Protein HGH1 N-terminal" evidence="3">
    <location>
        <begin position="124"/>
        <end position="379"/>
    </location>
</feature>
<dbReference type="Proteomes" id="UP000092666">
    <property type="component" value="Unassembled WGS sequence"/>
</dbReference>
<protein>
    <submittedName>
        <fullName evidence="5">Cytoplasmic protein</fullName>
    </submittedName>
</protein>
<feature type="compositionally biased region" description="Basic and acidic residues" evidence="2">
    <location>
        <begin position="435"/>
        <end position="446"/>
    </location>
</feature>
<dbReference type="Pfam" id="PF04063">
    <property type="entry name" value="DUF383"/>
    <property type="match status" value="1"/>
</dbReference>
<evidence type="ECO:0000313" key="5">
    <source>
        <dbReference type="EMBL" id="OCF35918.1"/>
    </source>
</evidence>
<dbReference type="InterPro" id="IPR016024">
    <property type="entry name" value="ARM-type_fold"/>
</dbReference>
<reference evidence="5 6" key="1">
    <citation type="submission" date="2013-07" db="EMBL/GenBank/DDBJ databases">
        <title>The Genome Sequence of Cryptococcus heveanensis BCC8398.</title>
        <authorList>
            <consortium name="The Broad Institute Genome Sequencing Platform"/>
            <person name="Cuomo C."/>
            <person name="Litvintseva A."/>
            <person name="Chen Y."/>
            <person name="Heitman J."/>
            <person name="Sun S."/>
            <person name="Springer D."/>
            <person name="Dromer F."/>
            <person name="Young S.K."/>
            <person name="Zeng Q."/>
            <person name="Gargeya S."/>
            <person name="Fitzgerald M."/>
            <person name="Abouelleil A."/>
            <person name="Alvarado L."/>
            <person name="Berlin A.M."/>
            <person name="Chapman S.B."/>
            <person name="Dewar J."/>
            <person name="Goldberg J."/>
            <person name="Griggs A."/>
            <person name="Gujja S."/>
            <person name="Hansen M."/>
            <person name="Howarth C."/>
            <person name="Imamovic A."/>
            <person name="Larimer J."/>
            <person name="McCowan C."/>
            <person name="Murphy C."/>
            <person name="Pearson M."/>
            <person name="Priest M."/>
            <person name="Roberts A."/>
            <person name="Saif S."/>
            <person name="Shea T."/>
            <person name="Sykes S."/>
            <person name="Wortman J."/>
            <person name="Nusbaum C."/>
            <person name="Birren B."/>
        </authorList>
    </citation>
    <scope>NUCLEOTIDE SEQUENCE [LARGE SCALE GENOMIC DNA]</scope>
    <source>
        <strain evidence="5 6">BCC8398</strain>
    </source>
</reference>
<feature type="domain" description="Protein HGH1 C-terminal" evidence="4">
    <location>
        <begin position="386"/>
        <end position="438"/>
    </location>
</feature>
<dbReference type="OrthoDB" id="338814at2759"/>
<evidence type="ECO:0000256" key="2">
    <source>
        <dbReference type="SAM" id="MobiDB-lite"/>
    </source>
</evidence>
<comment type="similarity">
    <text evidence="1">Belongs to the HGH1 family.</text>
</comment>
<feature type="region of interest" description="Disordered" evidence="2">
    <location>
        <begin position="256"/>
        <end position="277"/>
    </location>
</feature>
<reference evidence="6" key="2">
    <citation type="submission" date="2013-12" db="EMBL/GenBank/DDBJ databases">
        <title>Evolution of pathogenesis and genome organization in the Tremellales.</title>
        <authorList>
            <person name="Cuomo C."/>
            <person name="Litvintseva A."/>
            <person name="Heitman J."/>
            <person name="Chen Y."/>
            <person name="Sun S."/>
            <person name="Springer D."/>
            <person name="Dromer F."/>
            <person name="Young S."/>
            <person name="Zeng Q."/>
            <person name="Chapman S."/>
            <person name="Gujja S."/>
            <person name="Saif S."/>
            <person name="Birren B."/>
        </authorList>
    </citation>
    <scope>NUCLEOTIDE SEQUENCE [LARGE SCALE GENOMIC DNA]</scope>
    <source>
        <strain evidence="6">BCC8398</strain>
    </source>
</reference>
<sequence length="475" mass="51995">MASLTELFQFLDSQNPSARHLALQNLVGHTPKSSPNRHIFVPSSFAGTNGSGGGGGGLLPGKRKEGAEEDERKIKALRDLTFLCRDQAAIAHDALSALVNLSDTLAVAKHLVDQEFLVWLVSYTANTTSPLSPLTSMLLSNLTSHASLIPTLANLTIPLVPLPKSKVYPPYFLPASASSSSTTHPDYREPAFVPPNEEVGQTDAIDIEAIRALVQAFEDGASEGVKEGKGKRKGECHFLASVFANISMAPSTRQLLLTPRPPFPQPSSAEPSEEDEPLLSKIVVYTEHPDTIRRGGALGCIKNCAMDRGSMGWLLASEQDRVRLPSDPSRKVKGVDVLPYVLSPLMGPEEYDIDEMETLPPTLQFLPPEKEREKDTVLRMMCIEILLLLSTTFTGREALRNRGAYYVIREAHKVETDQQISDSIERLVNLLQRDEGNDTKDDHVSELVKGQNKSSSEKKDDEGGSELGEMDVFEV</sequence>
<keyword evidence="6" id="KW-1185">Reference proteome</keyword>
<dbReference type="InterPro" id="IPR007206">
    <property type="entry name" value="Protein_HGH1_C"/>
</dbReference>
<accession>A0A1B9GXZ3</accession>
<dbReference type="SUPFAM" id="SSF48371">
    <property type="entry name" value="ARM repeat"/>
    <property type="match status" value="1"/>
</dbReference>
<gene>
    <name evidence="5" type="ORF">I316_02413</name>
</gene>
<evidence type="ECO:0000259" key="3">
    <source>
        <dbReference type="Pfam" id="PF04063"/>
    </source>
</evidence>